<accession>A0A8H7CGE1</accession>
<evidence type="ECO:0000256" key="1">
    <source>
        <dbReference type="SAM" id="Phobius"/>
    </source>
</evidence>
<organism evidence="2 3">
    <name type="scientific">Mycena venus</name>
    <dbReference type="NCBI Taxonomy" id="2733690"/>
    <lineage>
        <taxon>Eukaryota</taxon>
        <taxon>Fungi</taxon>
        <taxon>Dikarya</taxon>
        <taxon>Basidiomycota</taxon>
        <taxon>Agaricomycotina</taxon>
        <taxon>Agaricomycetes</taxon>
        <taxon>Agaricomycetidae</taxon>
        <taxon>Agaricales</taxon>
        <taxon>Marasmiineae</taxon>
        <taxon>Mycenaceae</taxon>
        <taxon>Mycena</taxon>
    </lineage>
</organism>
<feature type="transmembrane region" description="Helical" evidence="1">
    <location>
        <begin position="240"/>
        <end position="263"/>
    </location>
</feature>
<sequence>MSYVIDAAFLSLASRSILYGLSETFTVLVLYTVYVVLFLFSLYTIVHRNSNGRRFMLVTSSGMFLLATSDMLISVLQTAINISLIKAIVQSDTVATERLSRVYDNLGAAYDLRLITNNLLTDLLFLYRCYVIWGSQRTVLILPGAFIFTTCSFNDFLEVLIIDVRVPYIMAGATNVILMCLTAGRIWYMSREARNVHGKAFRRRYHTAIAMILESGALYCLVLLLYIISISLVWESDAVTVFRGVCNGLLGQMINIIPTLIFVRVGMGHCQWIQESPPVEIRSPPVRTPKLQEEGFPEDVCSEVIEIK</sequence>
<feature type="transmembrane region" description="Helical" evidence="1">
    <location>
        <begin position="168"/>
        <end position="188"/>
    </location>
</feature>
<keyword evidence="1" id="KW-0472">Membrane</keyword>
<reference evidence="2" key="1">
    <citation type="submission" date="2020-05" db="EMBL/GenBank/DDBJ databases">
        <title>Mycena genomes resolve the evolution of fungal bioluminescence.</title>
        <authorList>
            <person name="Tsai I.J."/>
        </authorList>
    </citation>
    <scope>NUCLEOTIDE SEQUENCE</scope>
    <source>
        <strain evidence="2">CCC161011</strain>
    </source>
</reference>
<name>A0A8H7CGE1_9AGAR</name>
<feature type="transmembrane region" description="Helical" evidence="1">
    <location>
        <begin position="209"/>
        <end position="234"/>
    </location>
</feature>
<dbReference type="AlphaFoldDB" id="A0A8H7CGE1"/>
<gene>
    <name evidence="2" type="ORF">MVEN_02187100</name>
</gene>
<dbReference type="Proteomes" id="UP000620124">
    <property type="component" value="Unassembled WGS sequence"/>
</dbReference>
<feature type="transmembrane region" description="Helical" evidence="1">
    <location>
        <begin position="24"/>
        <end position="43"/>
    </location>
</feature>
<keyword evidence="3" id="KW-1185">Reference proteome</keyword>
<dbReference type="EMBL" id="JACAZI010000023">
    <property type="protein sequence ID" value="KAF7336385.1"/>
    <property type="molecule type" value="Genomic_DNA"/>
</dbReference>
<evidence type="ECO:0000313" key="2">
    <source>
        <dbReference type="EMBL" id="KAF7336385.1"/>
    </source>
</evidence>
<feature type="transmembrane region" description="Helical" evidence="1">
    <location>
        <begin position="139"/>
        <end position="162"/>
    </location>
</feature>
<keyword evidence="1" id="KW-1133">Transmembrane helix</keyword>
<keyword evidence="1" id="KW-0812">Transmembrane</keyword>
<dbReference type="OrthoDB" id="3019750at2759"/>
<comment type="caution">
    <text evidence="2">The sequence shown here is derived from an EMBL/GenBank/DDBJ whole genome shotgun (WGS) entry which is preliminary data.</text>
</comment>
<protein>
    <submittedName>
        <fullName evidence="2">Uncharacterized protein</fullName>
    </submittedName>
</protein>
<proteinExistence type="predicted"/>
<evidence type="ECO:0000313" key="3">
    <source>
        <dbReference type="Proteomes" id="UP000620124"/>
    </source>
</evidence>